<dbReference type="RefSeq" id="WP_059616513.1">
    <property type="nucleotide sequence ID" value="NZ_LOTK01000032.1"/>
</dbReference>
<reference evidence="1 2" key="1">
    <citation type="submission" date="2015-11" db="EMBL/GenBank/DDBJ databases">
        <title>Expanding the genomic diversity of Burkholderia species for the development of highly accurate diagnostics.</title>
        <authorList>
            <person name="Sahl J."/>
            <person name="Keim P."/>
            <person name="Wagner D."/>
        </authorList>
    </citation>
    <scope>NUCLEOTIDE SEQUENCE [LARGE SCALE GENOMIC DNA]</scope>
    <source>
        <strain evidence="1 2">RF32-BP4</strain>
    </source>
</reference>
<organism evidence="1 2">
    <name type="scientific">Burkholderia ubonensis</name>
    <dbReference type="NCBI Taxonomy" id="101571"/>
    <lineage>
        <taxon>Bacteria</taxon>
        <taxon>Pseudomonadati</taxon>
        <taxon>Pseudomonadota</taxon>
        <taxon>Betaproteobacteria</taxon>
        <taxon>Burkholderiales</taxon>
        <taxon>Burkholderiaceae</taxon>
        <taxon>Burkholderia</taxon>
        <taxon>Burkholderia cepacia complex</taxon>
    </lineage>
</organism>
<accession>A0A102KC86</accession>
<dbReference type="EMBL" id="LOTN01000068">
    <property type="protein sequence ID" value="KUZ82450.1"/>
    <property type="molecule type" value="Genomic_DNA"/>
</dbReference>
<evidence type="ECO:0000313" key="2">
    <source>
        <dbReference type="Proteomes" id="UP000065521"/>
    </source>
</evidence>
<dbReference type="Proteomes" id="UP000065521">
    <property type="component" value="Unassembled WGS sequence"/>
</dbReference>
<gene>
    <name evidence="1" type="ORF">WI38_28600</name>
</gene>
<sequence length="90" mass="10241">MMRILLLIMFAVIIGACSKYKDDKWTALQDMPAFTEPNDDRTQPILTVRKGESCVPLADRVAKIYAYTQVRCDSGTGWVMDDFFDKQTGK</sequence>
<protein>
    <recommendedName>
        <fullName evidence="3">Lipoprotein</fullName>
    </recommendedName>
</protein>
<dbReference type="PROSITE" id="PS51257">
    <property type="entry name" value="PROKAR_LIPOPROTEIN"/>
    <property type="match status" value="1"/>
</dbReference>
<comment type="caution">
    <text evidence="1">The sequence shown here is derived from an EMBL/GenBank/DDBJ whole genome shotgun (WGS) entry which is preliminary data.</text>
</comment>
<dbReference type="AlphaFoldDB" id="A0A102KC86"/>
<evidence type="ECO:0000313" key="1">
    <source>
        <dbReference type="EMBL" id="KUZ82450.1"/>
    </source>
</evidence>
<proteinExistence type="predicted"/>
<evidence type="ECO:0008006" key="3">
    <source>
        <dbReference type="Google" id="ProtNLM"/>
    </source>
</evidence>
<name>A0A102KC86_9BURK</name>